<dbReference type="AlphaFoldDB" id="A0A2P2IXJ8"/>
<accession>A0A2P2IXJ8</accession>
<organism evidence="1">
    <name type="scientific">Rhizophora mucronata</name>
    <name type="common">Asiatic mangrove</name>
    <dbReference type="NCBI Taxonomy" id="61149"/>
    <lineage>
        <taxon>Eukaryota</taxon>
        <taxon>Viridiplantae</taxon>
        <taxon>Streptophyta</taxon>
        <taxon>Embryophyta</taxon>
        <taxon>Tracheophyta</taxon>
        <taxon>Spermatophyta</taxon>
        <taxon>Magnoliopsida</taxon>
        <taxon>eudicotyledons</taxon>
        <taxon>Gunneridae</taxon>
        <taxon>Pentapetalae</taxon>
        <taxon>rosids</taxon>
        <taxon>fabids</taxon>
        <taxon>Malpighiales</taxon>
        <taxon>Rhizophoraceae</taxon>
        <taxon>Rhizophora</taxon>
    </lineage>
</organism>
<proteinExistence type="predicted"/>
<sequence length="28" mass="2919">MIEGGGIGSGPRIMLPPKITSFRLSTMA</sequence>
<name>A0A2P2IXJ8_RHIMU</name>
<dbReference type="EMBL" id="GGEC01005462">
    <property type="protein sequence ID" value="MBW85945.1"/>
    <property type="molecule type" value="Transcribed_RNA"/>
</dbReference>
<reference evidence="1" key="1">
    <citation type="submission" date="2018-02" db="EMBL/GenBank/DDBJ databases">
        <title>Rhizophora mucronata_Transcriptome.</title>
        <authorList>
            <person name="Meera S.P."/>
            <person name="Sreeshan A."/>
            <person name="Augustine A."/>
        </authorList>
    </citation>
    <scope>NUCLEOTIDE SEQUENCE</scope>
    <source>
        <tissue evidence="1">Leaf</tissue>
    </source>
</reference>
<protein>
    <submittedName>
        <fullName evidence="1">Uncharacterized protein</fullName>
    </submittedName>
</protein>
<evidence type="ECO:0000313" key="1">
    <source>
        <dbReference type="EMBL" id="MBW85945.1"/>
    </source>
</evidence>